<dbReference type="Pfam" id="PF19857">
    <property type="entry name" value="DUF6332"/>
    <property type="match status" value="1"/>
</dbReference>
<evidence type="ECO:0000313" key="3">
    <source>
        <dbReference type="Proteomes" id="UP001501455"/>
    </source>
</evidence>
<reference evidence="3" key="1">
    <citation type="journal article" date="2019" name="Int. J. Syst. Evol. Microbiol.">
        <title>The Global Catalogue of Microorganisms (GCM) 10K type strain sequencing project: providing services to taxonomists for standard genome sequencing and annotation.</title>
        <authorList>
            <consortium name="The Broad Institute Genomics Platform"/>
            <consortium name="The Broad Institute Genome Sequencing Center for Infectious Disease"/>
            <person name="Wu L."/>
            <person name="Ma J."/>
        </authorList>
    </citation>
    <scope>NUCLEOTIDE SEQUENCE [LARGE SCALE GENOMIC DNA]</scope>
    <source>
        <strain evidence="3">JCM 4816</strain>
    </source>
</reference>
<evidence type="ECO:0000256" key="1">
    <source>
        <dbReference type="SAM" id="MobiDB-lite"/>
    </source>
</evidence>
<name>A0ABP6U2L5_9ACTN</name>
<dbReference type="EMBL" id="BAAAXF010000060">
    <property type="protein sequence ID" value="GAA3501692.1"/>
    <property type="molecule type" value="Genomic_DNA"/>
</dbReference>
<keyword evidence="3" id="KW-1185">Reference proteome</keyword>
<dbReference type="InterPro" id="IPR046295">
    <property type="entry name" value="DUF6332"/>
</dbReference>
<gene>
    <name evidence="2" type="ORF">GCM10019016_087990</name>
</gene>
<dbReference type="Proteomes" id="UP001501455">
    <property type="component" value="Unassembled WGS sequence"/>
</dbReference>
<evidence type="ECO:0008006" key="4">
    <source>
        <dbReference type="Google" id="ProtNLM"/>
    </source>
</evidence>
<protein>
    <recommendedName>
        <fullName evidence="4">HTH lacI-type domain-containing protein</fullName>
    </recommendedName>
</protein>
<evidence type="ECO:0000313" key="2">
    <source>
        <dbReference type="EMBL" id="GAA3501692.1"/>
    </source>
</evidence>
<organism evidence="2 3">
    <name type="scientific">Streptomyces prasinosporus</name>
    <dbReference type="NCBI Taxonomy" id="68256"/>
    <lineage>
        <taxon>Bacteria</taxon>
        <taxon>Bacillati</taxon>
        <taxon>Actinomycetota</taxon>
        <taxon>Actinomycetes</taxon>
        <taxon>Kitasatosporales</taxon>
        <taxon>Streptomycetaceae</taxon>
        <taxon>Streptomyces</taxon>
        <taxon>Streptomyces albogriseolus group</taxon>
    </lineage>
</organism>
<feature type="region of interest" description="Disordered" evidence="1">
    <location>
        <begin position="76"/>
        <end position="113"/>
    </location>
</feature>
<accession>A0ABP6U2L5</accession>
<proteinExistence type="predicted"/>
<sequence>MTGHGGRRTRAELDAMTAEIGYAPCGAARAAAVAFGAVAGPALLLMPPDALETVLLRAGLVLAPVLFAVRTVGVPVRSGRPISPASPAAPVRTRRRGPPVGPGRGRPASPWCG</sequence>
<comment type="caution">
    <text evidence="2">The sequence shown here is derived from an EMBL/GenBank/DDBJ whole genome shotgun (WGS) entry which is preliminary data.</text>
</comment>